<dbReference type="EMBL" id="JAPWTJ010002105">
    <property type="protein sequence ID" value="KAJ8967906.1"/>
    <property type="molecule type" value="Genomic_DNA"/>
</dbReference>
<evidence type="ECO:0000313" key="2">
    <source>
        <dbReference type="Proteomes" id="UP001162164"/>
    </source>
</evidence>
<protein>
    <submittedName>
        <fullName evidence="1">Uncharacterized protein</fullName>
    </submittedName>
</protein>
<reference evidence="1" key="1">
    <citation type="journal article" date="2023" name="Insect Mol. Biol.">
        <title>Genome sequencing provides insights into the evolution of gene families encoding plant cell wall-degrading enzymes in longhorned beetles.</title>
        <authorList>
            <person name="Shin N.R."/>
            <person name="Okamura Y."/>
            <person name="Kirsch R."/>
            <person name="Pauchet Y."/>
        </authorList>
    </citation>
    <scope>NUCLEOTIDE SEQUENCE</scope>
    <source>
        <strain evidence="1">MMC_N1</strain>
    </source>
</reference>
<evidence type="ECO:0000313" key="1">
    <source>
        <dbReference type="EMBL" id="KAJ8967906.1"/>
    </source>
</evidence>
<accession>A0ABQ9IXG5</accession>
<organism evidence="1 2">
    <name type="scientific">Molorchus minor</name>
    <dbReference type="NCBI Taxonomy" id="1323400"/>
    <lineage>
        <taxon>Eukaryota</taxon>
        <taxon>Metazoa</taxon>
        <taxon>Ecdysozoa</taxon>
        <taxon>Arthropoda</taxon>
        <taxon>Hexapoda</taxon>
        <taxon>Insecta</taxon>
        <taxon>Pterygota</taxon>
        <taxon>Neoptera</taxon>
        <taxon>Endopterygota</taxon>
        <taxon>Coleoptera</taxon>
        <taxon>Polyphaga</taxon>
        <taxon>Cucujiformia</taxon>
        <taxon>Chrysomeloidea</taxon>
        <taxon>Cerambycidae</taxon>
        <taxon>Lamiinae</taxon>
        <taxon>Monochamini</taxon>
        <taxon>Molorchus</taxon>
    </lineage>
</organism>
<proteinExistence type="predicted"/>
<name>A0ABQ9IXG5_9CUCU</name>
<comment type="caution">
    <text evidence="1">The sequence shown here is derived from an EMBL/GenBank/DDBJ whole genome shotgun (WGS) entry which is preliminary data.</text>
</comment>
<dbReference type="Proteomes" id="UP001162164">
    <property type="component" value="Unassembled WGS sequence"/>
</dbReference>
<keyword evidence="2" id="KW-1185">Reference proteome</keyword>
<gene>
    <name evidence="1" type="ORF">NQ317_000586</name>
</gene>
<sequence>MSHIKTHYRYHREVKKSAITEGEDLSRYVALQFATKTTDGGAAVEILQPFTQFTSKSRFKILSPEDELMSESRITENTYKARSPNERFSGLAYCGSTEKNRRSFLTLVFPKCGKRKLDT</sequence>